<comment type="caution">
    <text evidence="1">The sequence shown here is derived from an EMBL/GenBank/DDBJ whole genome shotgun (WGS) entry which is preliminary data.</text>
</comment>
<dbReference type="EMBL" id="CM011681">
    <property type="protein sequence ID" value="TMS16725.1"/>
    <property type="molecule type" value="Genomic_DNA"/>
</dbReference>
<evidence type="ECO:0000313" key="1">
    <source>
        <dbReference type="EMBL" id="TMS16725.1"/>
    </source>
</evidence>
<reference evidence="1" key="1">
    <citation type="submission" date="2018-11" db="EMBL/GenBank/DDBJ databases">
        <title>The sequence and de novo assembly of Larimichthys crocea genome using PacBio and Hi-C technologies.</title>
        <authorList>
            <person name="Xu P."/>
            <person name="Chen B."/>
            <person name="Zhou Z."/>
            <person name="Ke Q."/>
            <person name="Wu Y."/>
            <person name="Bai H."/>
            <person name="Pu F."/>
        </authorList>
    </citation>
    <scope>NUCLEOTIDE SEQUENCE</scope>
    <source>
        <tissue evidence="1">Muscle</tissue>
    </source>
</reference>
<keyword evidence="2" id="KW-1185">Reference proteome</keyword>
<evidence type="ECO:0000313" key="2">
    <source>
        <dbReference type="Proteomes" id="UP000793456"/>
    </source>
</evidence>
<dbReference type="Proteomes" id="UP000793456">
    <property type="component" value="Chromosome VIII"/>
</dbReference>
<accession>A0ACD3RBE0</accession>
<protein>
    <submittedName>
        <fullName evidence="1">Uncharacterized protein</fullName>
    </submittedName>
</protein>
<organism evidence="1 2">
    <name type="scientific">Larimichthys crocea</name>
    <name type="common">Large yellow croaker</name>
    <name type="synonym">Pseudosciaena crocea</name>
    <dbReference type="NCBI Taxonomy" id="215358"/>
    <lineage>
        <taxon>Eukaryota</taxon>
        <taxon>Metazoa</taxon>
        <taxon>Chordata</taxon>
        <taxon>Craniata</taxon>
        <taxon>Vertebrata</taxon>
        <taxon>Euteleostomi</taxon>
        <taxon>Actinopterygii</taxon>
        <taxon>Neopterygii</taxon>
        <taxon>Teleostei</taxon>
        <taxon>Neoteleostei</taxon>
        <taxon>Acanthomorphata</taxon>
        <taxon>Eupercaria</taxon>
        <taxon>Sciaenidae</taxon>
        <taxon>Larimichthys</taxon>
    </lineage>
</organism>
<name>A0ACD3RBE0_LARCR</name>
<gene>
    <name evidence="1" type="ORF">E3U43_014018</name>
</gene>
<proteinExistence type="predicted"/>
<sequence>MLLVLLLLLLRLFLLSVGCCLPALLWHREPQTRCEEVDLGTGHRSAHPWITSRGMLEANVANISMTAKPRELDLRSAAVSCQETSAQAMASKKPSAKPSALPQGPPRPSGSELKVYRPTSGSIPIPVPNPSRLRKQRSLSNLYVLTDAEKKLHLYQSPRWNDDTSRPGSGTNKPGQTKTVQAGGGKPPLSRTLSKSEQSLFQGKPKSFCSPSVTSNVSKQSRIPAPGKPRGPYAEVKPISKAPEAGQSADTDPEDHPTKANSNGAGNTNGKKPREKGRSAAPSTEEKKERKGIEEEDDKGFLKVDPELVVTVLGDLEQLLFSQMLAPLISGPLTDGHYPPTPSPTSPPLLPGATCGRREGNLRGWWHGQQEQIASESERDGEDARKSFSVHHQTSLCPPPPPLSSFPLSVFTSPPPAAQPQITACVTLSMQPCACGCVCGVYLRLTLFLVLSPCCNVAGHTYIRQPGREEADEDGKSRQEENRRRNRLRIEIYERDVKEPGDINERET</sequence>